<evidence type="ECO:0000313" key="5">
    <source>
        <dbReference type="Proteomes" id="UP000199039"/>
    </source>
</evidence>
<reference evidence="4 5" key="1">
    <citation type="submission" date="2016-09" db="EMBL/GenBank/DDBJ databases">
        <authorList>
            <person name="Capua I."/>
            <person name="De Benedictis P."/>
            <person name="Joannis T."/>
            <person name="Lombin L.H."/>
            <person name="Cattoli G."/>
        </authorList>
    </citation>
    <scope>NUCLEOTIDE SEQUENCE [LARGE SCALE GENOMIC DNA]</scope>
    <source>
        <strain evidence="4 5">ISLP-3</strain>
    </source>
</reference>
<dbReference type="STRING" id="1814289.SAMN05216410_3438"/>
<keyword evidence="3" id="KW-0732">Signal</keyword>
<keyword evidence="2" id="KW-1133">Transmembrane helix</keyword>
<organism evidence="4 5">
    <name type="scientific">Sanguibacter gelidistatuariae</name>
    <dbReference type="NCBI Taxonomy" id="1814289"/>
    <lineage>
        <taxon>Bacteria</taxon>
        <taxon>Bacillati</taxon>
        <taxon>Actinomycetota</taxon>
        <taxon>Actinomycetes</taxon>
        <taxon>Micrococcales</taxon>
        <taxon>Sanguibacteraceae</taxon>
        <taxon>Sanguibacter</taxon>
    </lineage>
</organism>
<gene>
    <name evidence="4" type="ORF">SAMN05216410_3438</name>
</gene>
<dbReference type="EMBL" id="FMYH01000008">
    <property type="protein sequence ID" value="SDD52983.1"/>
    <property type="molecule type" value="Genomic_DNA"/>
</dbReference>
<sequence length="406" mass="42409">MDPMYLFCAHTSRRLAAALIATCLVLGFCPVLAASAAPGDSADPGPSGVSWLVQPAGPQGGADARSYLIHGVNPGESVEDAISITNTSEAELTLRVSGADAFTSSDSGVFGLRPTDERPQAVGSWVQLPVAEITIPARSRADVPVLISVPVDAAPGDHTGGIVTTYTSQVTDEHGQPVLLETRIAVRVYLSVAGERLPRLSVQDLSSSFELSPDLLTGTLRLAYSVQNTGNVRLGVEEEAEVTALWGAVLADAVTSDLEELLPGSSVSREIVVDGLPAVLALRTALTVEPIDLTGDGRGLTALTERTSAIAVPWVVLVLAALVVAGTMLILRQRRRRWRSLHAEVAAARASSARPGEEPLSGLDSNVASPLRNPVDPIGPGTFGRTPTPERPAARRRPGAGLTRGM</sequence>
<evidence type="ECO:0000256" key="1">
    <source>
        <dbReference type="SAM" id="MobiDB-lite"/>
    </source>
</evidence>
<keyword evidence="2" id="KW-0472">Membrane</keyword>
<evidence type="ECO:0000313" key="4">
    <source>
        <dbReference type="EMBL" id="SDD52983.1"/>
    </source>
</evidence>
<protein>
    <recommendedName>
        <fullName evidence="6">DUF916 domain-containing protein</fullName>
    </recommendedName>
</protein>
<accession>A0A1G6VHX5</accession>
<feature type="signal peptide" evidence="3">
    <location>
        <begin position="1"/>
        <end position="33"/>
    </location>
</feature>
<proteinExistence type="predicted"/>
<keyword evidence="5" id="KW-1185">Reference proteome</keyword>
<feature type="region of interest" description="Disordered" evidence="1">
    <location>
        <begin position="348"/>
        <end position="406"/>
    </location>
</feature>
<feature type="transmembrane region" description="Helical" evidence="2">
    <location>
        <begin position="311"/>
        <end position="331"/>
    </location>
</feature>
<evidence type="ECO:0000256" key="3">
    <source>
        <dbReference type="SAM" id="SignalP"/>
    </source>
</evidence>
<dbReference type="RefSeq" id="WP_093185647.1">
    <property type="nucleotide sequence ID" value="NZ_FMYH01000008.1"/>
</dbReference>
<evidence type="ECO:0000256" key="2">
    <source>
        <dbReference type="SAM" id="Phobius"/>
    </source>
</evidence>
<evidence type="ECO:0008006" key="6">
    <source>
        <dbReference type="Google" id="ProtNLM"/>
    </source>
</evidence>
<dbReference type="Proteomes" id="UP000199039">
    <property type="component" value="Unassembled WGS sequence"/>
</dbReference>
<dbReference type="OrthoDB" id="4336304at2"/>
<feature type="chain" id="PRO_5011700934" description="DUF916 domain-containing protein" evidence="3">
    <location>
        <begin position="34"/>
        <end position="406"/>
    </location>
</feature>
<keyword evidence="2" id="KW-0812">Transmembrane</keyword>
<dbReference type="AlphaFoldDB" id="A0A1G6VHX5"/>
<name>A0A1G6VHX5_9MICO</name>